<keyword evidence="1" id="KW-0812">Transmembrane</keyword>
<feature type="transmembrane region" description="Helical" evidence="1">
    <location>
        <begin position="12"/>
        <end position="34"/>
    </location>
</feature>
<evidence type="ECO:0000256" key="1">
    <source>
        <dbReference type="SAM" id="Phobius"/>
    </source>
</evidence>
<dbReference type="EMBL" id="HBHP01003581">
    <property type="protein sequence ID" value="CAD9748519.1"/>
    <property type="molecule type" value="Transcribed_RNA"/>
</dbReference>
<gene>
    <name evidence="2" type="ORF">LSP00402_LOCUS2276</name>
</gene>
<protein>
    <submittedName>
        <fullName evidence="2">Uncharacterized protein</fullName>
    </submittedName>
</protein>
<dbReference type="AlphaFoldDB" id="A0A7S2THY3"/>
<feature type="transmembrane region" description="Helical" evidence="1">
    <location>
        <begin position="103"/>
        <end position="121"/>
    </location>
</feature>
<keyword evidence="1" id="KW-1133">Transmembrane helix</keyword>
<reference evidence="2" key="1">
    <citation type="submission" date="2021-01" db="EMBL/GenBank/DDBJ databases">
        <authorList>
            <person name="Corre E."/>
            <person name="Pelletier E."/>
            <person name="Niang G."/>
            <person name="Scheremetjew M."/>
            <person name="Finn R."/>
            <person name="Kale V."/>
            <person name="Holt S."/>
            <person name="Cochrane G."/>
            <person name="Meng A."/>
            <person name="Brown T."/>
            <person name="Cohen L."/>
        </authorList>
    </citation>
    <scope>NUCLEOTIDE SEQUENCE</scope>
    <source>
        <strain evidence="2">CCMP622</strain>
    </source>
</reference>
<keyword evidence="1" id="KW-0472">Membrane</keyword>
<evidence type="ECO:0000313" key="2">
    <source>
        <dbReference type="EMBL" id="CAD9748519.1"/>
    </source>
</evidence>
<organism evidence="2">
    <name type="scientific">Lotharella oceanica</name>
    <dbReference type="NCBI Taxonomy" id="641309"/>
    <lineage>
        <taxon>Eukaryota</taxon>
        <taxon>Sar</taxon>
        <taxon>Rhizaria</taxon>
        <taxon>Cercozoa</taxon>
        <taxon>Chlorarachniophyceae</taxon>
        <taxon>Lotharella</taxon>
    </lineage>
</organism>
<proteinExistence type="predicted"/>
<name>A0A7S2THY3_9EUKA</name>
<sequence>MASKGCSDNSRHVVSIVFIILAVIATGAAFGGTVGSDLAWTFSKVDFKETGCVVRTFWGLLEYKAEYSSECGVKGTKEVKYSDSECNEDFCSVCNSAGASVESMLVLAIISALVGFIVILIRRNDSHIGEKGCSFKRILATSAMMAMCLFTFIAWVAWAASCHEKIRNFTSDEIQGADAEKISPPYTGFILTIIASTMAFGVGMNECSIMHEDIDDDDLESIEM</sequence>
<accession>A0A7S2THY3</accession>
<feature type="transmembrane region" description="Helical" evidence="1">
    <location>
        <begin position="142"/>
        <end position="160"/>
    </location>
</feature>